<keyword evidence="1" id="KW-0732">Signal</keyword>
<dbReference type="InterPro" id="IPR029063">
    <property type="entry name" value="SAM-dependent_MTases_sf"/>
</dbReference>
<dbReference type="InterPro" id="IPR016980">
    <property type="entry name" value="S-AdoMet-dep_MeTrfase_Alr7345"/>
</dbReference>
<evidence type="ECO:0000313" key="3">
    <source>
        <dbReference type="EMBL" id="CAA0096465.1"/>
    </source>
</evidence>
<evidence type="ECO:0000313" key="5">
    <source>
        <dbReference type="Proteomes" id="UP000439591"/>
    </source>
</evidence>
<evidence type="ECO:0000313" key="2">
    <source>
        <dbReference type="EMBL" id="CAA0089596.1"/>
    </source>
</evidence>
<evidence type="ECO:0008006" key="6">
    <source>
        <dbReference type="Google" id="ProtNLM"/>
    </source>
</evidence>
<feature type="signal peptide" evidence="1">
    <location>
        <begin position="1"/>
        <end position="20"/>
    </location>
</feature>
<organism evidence="3 5">
    <name type="scientific">Zhongshania aliphaticivorans</name>
    <dbReference type="NCBI Taxonomy" id="1470434"/>
    <lineage>
        <taxon>Bacteria</taxon>
        <taxon>Pseudomonadati</taxon>
        <taxon>Pseudomonadota</taxon>
        <taxon>Gammaproteobacteria</taxon>
        <taxon>Cellvibrionales</taxon>
        <taxon>Spongiibacteraceae</taxon>
        <taxon>Zhongshania</taxon>
    </lineage>
</organism>
<protein>
    <recommendedName>
        <fullName evidence="6">Methyltransferase</fullName>
    </recommendedName>
</protein>
<name>A0A5S9P019_9GAMM</name>
<dbReference type="Proteomes" id="UP000435877">
    <property type="component" value="Unassembled WGS sequence"/>
</dbReference>
<proteinExistence type="predicted"/>
<gene>
    <name evidence="2" type="ORF">IHBHHGIJ_01819</name>
    <name evidence="3" type="ORF">KFEGEMFD_01421</name>
</gene>
<dbReference type="PIRSF" id="PIRSF031679">
    <property type="entry name" value="Mtase_Alr7345_prd"/>
    <property type="match status" value="1"/>
</dbReference>
<reference evidence="4 5" key="1">
    <citation type="submission" date="2019-11" db="EMBL/GenBank/DDBJ databases">
        <authorList>
            <person name="Holert J."/>
        </authorList>
    </citation>
    <scope>NUCLEOTIDE SEQUENCE [LARGE SCALE GENOMIC DNA]</scope>
    <source>
        <strain evidence="3">BC3_2A</strain>
        <strain evidence="2">SB11_1A</strain>
    </source>
</reference>
<dbReference type="EMBL" id="CACSIM010000002">
    <property type="protein sequence ID" value="CAA0096465.1"/>
    <property type="molecule type" value="Genomic_DNA"/>
</dbReference>
<dbReference type="AlphaFoldDB" id="A0A5S9P019"/>
<accession>A0A5S9P019</accession>
<dbReference type="Proteomes" id="UP000439591">
    <property type="component" value="Unassembled WGS sequence"/>
</dbReference>
<keyword evidence="4" id="KW-1185">Reference proteome</keyword>
<dbReference type="Gene3D" id="3.40.50.150">
    <property type="entry name" value="Vaccinia Virus protein VP39"/>
    <property type="match status" value="1"/>
</dbReference>
<dbReference type="EMBL" id="CACSIK010000001">
    <property type="protein sequence ID" value="CAA0089596.1"/>
    <property type="molecule type" value="Genomic_DNA"/>
</dbReference>
<evidence type="ECO:0000256" key="1">
    <source>
        <dbReference type="SAM" id="SignalP"/>
    </source>
</evidence>
<evidence type="ECO:0000313" key="4">
    <source>
        <dbReference type="Proteomes" id="UP000435877"/>
    </source>
</evidence>
<dbReference type="SUPFAM" id="SSF53335">
    <property type="entry name" value="S-adenosyl-L-methionine-dependent methyltransferases"/>
    <property type="match status" value="1"/>
</dbReference>
<dbReference type="RefSeq" id="WP_235035644.1">
    <property type="nucleotide sequence ID" value="NZ_CACSIK010000001.1"/>
</dbReference>
<sequence length="273" mass="30049">MRVKTLSMCLLALCCGSVFAAPAVTDLKWAEILDAEHRSEKNRARDIYRHPLQTLIFLGVQPCDSVVELWPGGGWYTEVLAPIVSDCGKLYTAQFPKDSSVSFYTRARSAFEAKLAETPEVYQNVEVTTLYPPKDLEIAPANSVDKVLTFRNVHNWLKSGVAEDVFSAAYAALKPGGILGVVEHRADAGASLQEMIDSGYVSEKKVIALAESAGFLLLDSSEVNANSKDKHHHPKGVWTLPPSLRLGDKDREKYTAIGESDRMTLKFGKPVHE</sequence>
<feature type="chain" id="PRO_5044097852" description="Methyltransferase" evidence="1">
    <location>
        <begin position="21"/>
        <end position="273"/>
    </location>
</feature>